<accession>A0AAV3ZIR9</accession>
<gene>
    <name evidence="1" type="ORF">PoB_002204500</name>
</gene>
<proteinExistence type="predicted"/>
<dbReference type="Proteomes" id="UP000735302">
    <property type="component" value="Unassembled WGS sequence"/>
</dbReference>
<sequence>MITIPSVLGNYRESKNNVMVFTPRPRKSYRQPVRVLENSAKAVSLGKCFCRCNSQSRFVVAAQETCVLSRNPALRDQYLCVRPQCLNSEASLYNDCAAIR</sequence>
<dbReference type="AlphaFoldDB" id="A0AAV3ZIR9"/>
<reference evidence="1 2" key="1">
    <citation type="journal article" date="2021" name="Elife">
        <title>Chloroplast acquisition without the gene transfer in kleptoplastic sea slugs, Plakobranchus ocellatus.</title>
        <authorList>
            <person name="Maeda T."/>
            <person name="Takahashi S."/>
            <person name="Yoshida T."/>
            <person name="Shimamura S."/>
            <person name="Takaki Y."/>
            <person name="Nagai Y."/>
            <person name="Toyoda A."/>
            <person name="Suzuki Y."/>
            <person name="Arimoto A."/>
            <person name="Ishii H."/>
            <person name="Satoh N."/>
            <person name="Nishiyama T."/>
            <person name="Hasebe M."/>
            <person name="Maruyama T."/>
            <person name="Minagawa J."/>
            <person name="Obokata J."/>
            <person name="Shigenobu S."/>
        </authorList>
    </citation>
    <scope>NUCLEOTIDE SEQUENCE [LARGE SCALE GENOMIC DNA]</scope>
</reference>
<keyword evidence="2" id="KW-1185">Reference proteome</keyword>
<evidence type="ECO:0000313" key="1">
    <source>
        <dbReference type="EMBL" id="GFN95539.1"/>
    </source>
</evidence>
<evidence type="ECO:0000313" key="2">
    <source>
        <dbReference type="Proteomes" id="UP000735302"/>
    </source>
</evidence>
<comment type="caution">
    <text evidence="1">The sequence shown here is derived from an EMBL/GenBank/DDBJ whole genome shotgun (WGS) entry which is preliminary data.</text>
</comment>
<organism evidence="1 2">
    <name type="scientific">Plakobranchus ocellatus</name>
    <dbReference type="NCBI Taxonomy" id="259542"/>
    <lineage>
        <taxon>Eukaryota</taxon>
        <taxon>Metazoa</taxon>
        <taxon>Spiralia</taxon>
        <taxon>Lophotrochozoa</taxon>
        <taxon>Mollusca</taxon>
        <taxon>Gastropoda</taxon>
        <taxon>Heterobranchia</taxon>
        <taxon>Euthyneura</taxon>
        <taxon>Panpulmonata</taxon>
        <taxon>Sacoglossa</taxon>
        <taxon>Placobranchoidea</taxon>
        <taxon>Plakobranchidae</taxon>
        <taxon>Plakobranchus</taxon>
    </lineage>
</organism>
<dbReference type="EMBL" id="BLXT01002514">
    <property type="protein sequence ID" value="GFN95539.1"/>
    <property type="molecule type" value="Genomic_DNA"/>
</dbReference>
<name>A0AAV3ZIR9_9GAST</name>
<protein>
    <submittedName>
        <fullName evidence="1">Uncharacterized protein</fullName>
    </submittedName>
</protein>